<protein>
    <submittedName>
        <fullName evidence="1">Uncharacterized protein</fullName>
    </submittedName>
</protein>
<dbReference type="EMBL" id="MHLC01000025">
    <property type="protein sequence ID" value="OGZ00914.1"/>
    <property type="molecule type" value="Genomic_DNA"/>
</dbReference>
<gene>
    <name evidence="1" type="ORF">A3A43_01875</name>
</gene>
<comment type="caution">
    <text evidence="1">The sequence shown here is derived from an EMBL/GenBank/DDBJ whole genome shotgun (WGS) entry which is preliminary data.</text>
</comment>
<reference evidence="1 2" key="1">
    <citation type="journal article" date="2016" name="Nat. Commun.">
        <title>Thousands of microbial genomes shed light on interconnected biogeochemical processes in an aquifer system.</title>
        <authorList>
            <person name="Anantharaman K."/>
            <person name="Brown C.T."/>
            <person name="Hug L.A."/>
            <person name="Sharon I."/>
            <person name="Castelle C.J."/>
            <person name="Probst A.J."/>
            <person name="Thomas B.C."/>
            <person name="Singh A."/>
            <person name="Wilkins M.J."/>
            <person name="Karaoz U."/>
            <person name="Brodie E.L."/>
            <person name="Williams K.H."/>
            <person name="Hubbard S.S."/>
            <person name="Banfield J.F."/>
        </authorList>
    </citation>
    <scope>NUCLEOTIDE SEQUENCE [LARGE SCALE GENOMIC DNA]</scope>
</reference>
<name>A0A1G2CHM6_9BACT</name>
<sequence>MYVASKLKTLHWTYHSREKMRFYKLSEARVRRIMHSPSRVEEGIAPKTVAYMQRAGSVKHPYELWTMAQDVGSRRKVISAWRYPGVTKPRSEVTLNLLTHEYANYLKESGEKKSRLQKTLKRSRWFKTQ</sequence>
<evidence type="ECO:0000313" key="2">
    <source>
        <dbReference type="Proteomes" id="UP000178495"/>
    </source>
</evidence>
<accession>A0A1G2CHM6</accession>
<proteinExistence type="predicted"/>
<evidence type="ECO:0000313" key="1">
    <source>
        <dbReference type="EMBL" id="OGZ00914.1"/>
    </source>
</evidence>
<dbReference type="STRING" id="1798652.A3A43_01875"/>
<organism evidence="1 2">
    <name type="scientific">Candidatus Liptonbacteria bacterium RIFCSPLOWO2_01_FULL_56_20</name>
    <dbReference type="NCBI Taxonomy" id="1798652"/>
    <lineage>
        <taxon>Bacteria</taxon>
        <taxon>Candidatus Liptoniibacteriota</taxon>
    </lineage>
</organism>
<dbReference type="Proteomes" id="UP000178495">
    <property type="component" value="Unassembled WGS sequence"/>
</dbReference>
<dbReference type="AlphaFoldDB" id="A0A1G2CHM6"/>